<reference evidence="2" key="2">
    <citation type="submission" date="2021-02" db="EMBL/GenBank/DDBJ databases">
        <authorList>
            <person name="Kimball J.A."/>
            <person name="Haas M.W."/>
            <person name="Macchietto M."/>
            <person name="Kono T."/>
            <person name="Duquette J."/>
            <person name="Shao M."/>
        </authorList>
    </citation>
    <scope>NUCLEOTIDE SEQUENCE</scope>
    <source>
        <tissue evidence="2">Fresh leaf tissue</tissue>
    </source>
</reference>
<evidence type="ECO:0000313" key="2">
    <source>
        <dbReference type="EMBL" id="KAG8075129.1"/>
    </source>
</evidence>
<dbReference type="AlphaFoldDB" id="A0A8J5TBA5"/>
<protein>
    <submittedName>
        <fullName evidence="2">Uncharacterized protein</fullName>
    </submittedName>
</protein>
<feature type="region of interest" description="Disordered" evidence="1">
    <location>
        <begin position="1"/>
        <end position="72"/>
    </location>
</feature>
<dbReference type="EMBL" id="JAAALK010000283">
    <property type="protein sequence ID" value="KAG8075129.1"/>
    <property type="molecule type" value="Genomic_DNA"/>
</dbReference>
<keyword evidence="3" id="KW-1185">Reference proteome</keyword>
<proteinExistence type="predicted"/>
<reference evidence="2" key="1">
    <citation type="journal article" date="2021" name="bioRxiv">
        <title>Whole Genome Assembly and Annotation of Northern Wild Rice, Zizania palustris L., Supports a Whole Genome Duplication in the Zizania Genus.</title>
        <authorList>
            <person name="Haas M."/>
            <person name="Kono T."/>
            <person name="Macchietto M."/>
            <person name="Millas R."/>
            <person name="McGilp L."/>
            <person name="Shao M."/>
            <person name="Duquette J."/>
            <person name="Hirsch C.N."/>
            <person name="Kimball J."/>
        </authorList>
    </citation>
    <scope>NUCLEOTIDE SEQUENCE</scope>
    <source>
        <tissue evidence="2">Fresh leaf tissue</tissue>
    </source>
</reference>
<organism evidence="2 3">
    <name type="scientific">Zizania palustris</name>
    <name type="common">Northern wild rice</name>
    <dbReference type="NCBI Taxonomy" id="103762"/>
    <lineage>
        <taxon>Eukaryota</taxon>
        <taxon>Viridiplantae</taxon>
        <taxon>Streptophyta</taxon>
        <taxon>Embryophyta</taxon>
        <taxon>Tracheophyta</taxon>
        <taxon>Spermatophyta</taxon>
        <taxon>Magnoliopsida</taxon>
        <taxon>Liliopsida</taxon>
        <taxon>Poales</taxon>
        <taxon>Poaceae</taxon>
        <taxon>BOP clade</taxon>
        <taxon>Oryzoideae</taxon>
        <taxon>Oryzeae</taxon>
        <taxon>Zizaniinae</taxon>
        <taxon>Zizania</taxon>
    </lineage>
</organism>
<accession>A0A8J5TBA5</accession>
<comment type="caution">
    <text evidence="2">The sequence shown here is derived from an EMBL/GenBank/DDBJ whole genome shotgun (WGS) entry which is preliminary data.</text>
</comment>
<feature type="compositionally biased region" description="Low complexity" evidence="1">
    <location>
        <begin position="46"/>
        <end position="57"/>
    </location>
</feature>
<feature type="compositionally biased region" description="Low complexity" evidence="1">
    <location>
        <begin position="7"/>
        <end position="25"/>
    </location>
</feature>
<dbReference type="Proteomes" id="UP000729402">
    <property type="component" value="Unassembled WGS sequence"/>
</dbReference>
<gene>
    <name evidence="2" type="ORF">GUJ93_ZPchr0006g43091</name>
</gene>
<evidence type="ECO:0000313" key="3">
    <source>
        <dbReference type="Proteomes" id="UP000729402"/>
    </source>
</evidence>
<name>A0A8J5TBA5_ZIZPA</name>
<evidence type="ECO:0000256" key="1">
    <source>
        <dbReference type="SAM" id="MobiDB-lite"/>
    </source>
</evidence>
<sequence length="72" mass="7203">MVPRPSPTARSADAAAAAPYGASMPMRPVAELAGMAGTGEDEDSDAAAARGDGSAPRAGPPHRRRCSERAAV</sequence>